<reference evidence="2 3" key="1">
    <citation type="submission" date="2017-02" db="EMBL/GenBank/DDBJ databases">
        <authorList>
            <person name="Peterson S.W."/>
        </authorList>
    </citation>
    <scope>NUCLEOTIDE SEQUENCE [LARGE SCALE GENOMIC DNA]</scope>
    <source>
        <strain evidence="2 3">S285</strain>
    </source>
</reference>
<accession>A0A1W6MW95</accession>
<gene>
    <name evidence="2" type="ORF">B1812_13085</name>
</gene>
<dbReference type="EMBL" id="CP019948">
    <property type="protein sequence ID" value="ARN81863.1"/>
    <property type="molecule type" value="Genomic_DNA"/>
</dbReference>
<dbReference type="Proteomes" id="UP000193978">
    <property type="component" value="Chromosome"/>
</dbReference>
<evidence type="ECO:0008006" key="4">
    <source>
        <dbReference type="Google" id="ProtNLM"/>
    </source>
</evidence>
<proteinExistence type="predicted"/>
<keyword evidence="3" id="KW-1185">Reference proteome</keyword>
<organism evidence="2 3">
    <name type="scientific">Methylocystis bryophila</name>
    <dbReference type="NCBI Taxonomy" id="655015"/>
    <lineage>
        <taxon>Bacteria</taxon>
        <taxon>Pseudomonadati</taxon>
        <taxon>Pseudomonadota</taxon>
        <taxon>Alphaproteobacteria</taxon>
        <taxon>Hyphomicrobiales</taxon>
        <taxon>Methylocystaceae</taxon>
        <taxon>Methylocystis</taxon>
    </lineage>
</organism>
<feature type="signal peptide" evidence="1">
    <location>
        <begin position="1"/>
        <end position="27"/>
    </location>
</feature>
<evidence type="ECO:0000313" key="3">
    <source>
        <dbReference type="Proteomes" id="UP000193978"/>
    </source>
</evidence>
<protein>
    <recommendedName>
        <fullName evidence="4">Outer membrane assembly lipoprotein YfiO</fullName>
    </recommendedName>
</protein>
<dbReference type="KEGG" id="mbry:B1812_13085"/>
<dbReference type="STRING" id="655015.B1812_13085"/>
<feature type="chain" id="PRO_5010872558" description="Outer membrane assembly lipoprotein YfiO" evidence="1">
    <location>
        <begin position="28"/>
        <end position="692"/>
    </location>
</feature>
<keyword evidence="1" id="KW-0732">Signal</keyword>
<name>A0A1W6MW95_9HYPH</name>
<evidence type="ECO:0000256" key="1">
    <source>
        <dbReference type="SAM" id="SignalP"/>
    </source>
</evidence>
<evidence type="ECO:0000313" key="2">
    <source>
        <dbReference type="EMBL" id="ARN81863.1"/>
    </source>
</evidence>
<sequence>MTPAQHAHLCAGVALIALLAWAGVALASSDGPEPCYRWSLDHRAFTGDSALPFLSPGNDSRTNLQFLIVDAYPRLLRNAKLVSSEDEKSASTMMFWRWDLDTAFVRDAGSSVNRSGDEEARKATSLADGEGSRCISFESGKQAFLAAVQADPSLSAAERAELTETRNQTVPACSGGVSHSSESHANLASLAAKDFNTYLQGAKAFYEGAFDEAKIRFRLLAKSENAWVQETARYMIGRTLLNKAQIGAFDSFDQTGEPRASDKASLGASETEIKAYLTAYPAGRYAISARGLLRRIYWLGADEARLSAEYGWQIAHLTASMDVDDLVEEIDSKYLRAAKDQSHEPILLAVQDLMRLRGSSRPKFSAADIEAQAPDFAGHEELFAFLKAARAYYVDGEPDVALRLLGPPQSGPSYLDFSREMLRGQAFLASGQYQAAIAHWRALLPNLAQPWQSEAVELGLALSWERAGTLNKVFLPETRVASSRIRQILLSHTAGPILLRMAVDDPKSTPDERNLARFVLLFKEATRGQYANFLRDLALIKNVEAGQAAAFLWRGASEPYQCPALKEVIGELLANNRDPHGLLCLGEFVRTAELDAFESFRPKPDELGGGESIFPGEPFSRGELYKRLIADPSTPDRERAYALYRAINCYAPTGANRCGGTDVELSQRKTWFNMLKSRYSATSWAQGLKYYW</sequence>
<dbReference type="AlphaFoldDB" id="A0A1W6MW95"/>